<gene>
    <name evidence="2" type="ORF">CDAR_320701</name>
</gene>
<evidence type="ECO:0000256" key="1">
    <source>
        <dbReference type="SAM" id="MobiDB-lite"/>
    </source>
</evidence>
<organism evidence="2 3">
    <name type="scientific">Caerostris darwini</name>
    <dbReference type="NCBI Taxonomy" id="1538125"/>
    <lineage>
        <taxon>Eukaryota</taxon>
        <taxon>Metazoa</taxon>
        <taxon>Ecdysozoa</taxon>
        <taxon>Arthropoda</taxon>
        <taxon>Chelicerata</taxon>
        <taxon>Arachnida</taxon>
        <taxon>Araneae</taxon>
        <taxon>Araneomorphae</taxon>
        <taxon>Entelegynae</taxon>
        <taxon>Araneoidea</taxon>
        <taxon>Araneidae</taxon>
        <taxon>Caerostris</taxon>
    </lineage>
</organism>
<evidence type="ECO:0000313" key="2">
    <source>
        <dbReference type="EMBL" id="GIY87424.1"/>
    </source>
</evidence>
<accession>A0AAV4X0S3</accession>
<name>A0AAV4X0S3_9ARAC</name>
<keyword evidence="3" id="KW-1185">Reference proteome</keyword>
<dbReference type="EMBL" id="BPLQ01015341">
    <property type="protein sequence ID" value="GIY87424.1"/>
    <property type="molecule type" value="Genomic_DNA"/>
</dbReference>
<protein>
    <submittedName>
        <fullName evidence="2">Uncharacterized protein</fullName>
    </submittedName>
</protein>
<comment type="caution">
    <text evidence="2">The sequence shown here is derived from an EMBL/GenBank/DDBJ whole genome shotgun (WGS) entry which is preliminary data.</text>
</comment>
<proteinExistence type="predicted"/>
<dbReference type="Proteomes" id="UP001054837">
    <property type="component" value="Unassembled WGS sequence"/>
</dbReference>
<feature type="region of interest" description="Disordered" evidence="1">
    <location>
        <begin position="1"/>
        <end position="33"/>
    </location>
</feature>
<evidence type="ECO:0000313" key="3">
    <source>
        <dbReference type="Proteomes" id="UP001054837"/>
    </source>
</evidence>
<reference evidence="2 3" key="1">
    <citation type="submission" date="2021-06" db="EMBL/GenBank/DDBJ databases">
        <title>Caerostris darwini draft genome.</title>
        <authorList>
            <person name="Kono N."/>
            <person name="Arakawa K."/>
        </authorList>
    </citation>
    <scope>NUCLEOTIDE SEQUENCE [LARGE SCALE GENOMIC DNA]</scope>
</reference>
<sequence>MKTIHASKPPTQVGDPCGPEGRDRGGVGQKKSQDFPTLGCGLHPMLSLLCPSPSPSLFRTHSVAIVNEDGMAHAHKRDLSRNSVREGGGKLFFSLSFAQRHGDQKE</sequence>
<dbReference type="AlphaFoldDB" id="A0AAV4X0S3"/>